<dbReference type="AlphaFoldDB" id="A0A418PUU2"/>
<proteinExistence type="predicted"/>
<evidence type="ECO:0008006" key="3">
    <source>
        <dbReference type="Google" id="ProtNLM"/>
    </source>
</evidence>
<evidence type="ECO:0000313" key="1">
    <source>
        <dbReference type="EMBL" id="RIW17279.1"/>
    </source>
</evidence>
<evidence type="ECO:0000313" key="2">
    <source>
        <dbReference type="Proteomes" id="UP000283522"/>
    </source>
</evidence>
<dbReference type="Proteomes" id="UP000283522">
    <property type="component" value="Unassembled WGS sequence"/>
</dbReference>
<sequence>MKVILLILVIYLLFISTGYGQDKVYYNQTEVGALFGKGQELWNGEHDSRLGFSLITFHGAKISKYHVVGFSLGFDQYESISIIPFALGWRGFLGKENRPQLIGGLDFGGGSAILEKKENTEWYESWYEGGLMYSPSIGVKLPAKKGKTSLTLTIAYKSQKAGYFQGFFDQGLTPRPLTNSNLPPGYNSITETFYQFHSLVARIGLAF</sequence>
<reference evidence="1 2" key="1">
    <citation type="submission" date="2018-09" db="EMBL/GenBank/DDBJ databases">
        <authorList>
            <person name="Wang X."/>
            <person name="Du Z."/>
        </authorList>
    </citation>
    <scope>NUCLEOTIDE SEQUENCE [LARGE SCALE GENOMIC DNA]</scope>
    <source>
        <strain evidence="1 2">N3</strain>
    </source>
</reference>
<dbReference type="RefSeq" id="WP_119476718.1">
    <property type="nucleotide sequence ID" value="NZ_QXML01000002.1"/>
</dbReference>
<keyword evidence="2" id="KW-1185">Reference proteome</keyword>
<dbReference type="EMBL" id="QXML01000002">
    <property type="protein sequence ID" value="RIW17279.1"/>
    <property type="molecule type" value="Genomic_DNA"/>
</dbReference>
<dbReference type="OrthoDB" id="823563at2"/>
<organism evidence="1 2">
    <name type="scientific">Algoriphagus lacus</name>
    <dbReference type="NCBI Taxonomy" id="2056311"/>
    <lineage>
        <taxon>Bacteria</taxon>
        <taxon>Pseudomonadati</taxon>
        <taxon>Bacteroidota</taxon>
        <taxon>Cytophagia</taxon>
        <taxon>Cytophagales</taxon>
        <taxon>Cyclobacteriaceae</taxon>
        <taxon>Algoriphagus</taxon>
    </lineage>
</organism>
<gene>
    <name evidence="1" type="ORF">D0X99_05915</name>
</gene>
<comment type="caution">
    <text evidence="1">The sequence shown here is derived from an EMBL/GenBank/DDBJ whole genome shotgun (WGS) entry which is preliminary data.</text>
</comment>
<name>A0A418PUU2_9BACT</name>
<protein>
    <recommendedName>
        <fullName evidence="3">Outer membrane protein beta-barrel domain-containing protein</fullName>
    </recommendedName>
</protein>
<accession>A0A418PUU2</accession>